<dbReference type="AlphaFoldDB" id="A0A8J3ZMR1"/>
<comment type="caution">
    <text evidence="2">The sequence shown here is derived from an EMBL/GenBank/DDBJ whole genome shotgun (WGS) entry which is preliminary data.</text>
</comment>
<evidence type="ECO:0000259" key="1">
    <source>
        <dbReference type="Pfam" id="PF18029"/>
    </source>
</evidence>
<evidence type="ECO:0000313" key="3">
    <source>
        <dbReference type="Proteomes" id="UP000612585"/>
    </source>
</evidence>
<dbReference type="PANTHER" id="PTHR35908">
    <property type="entry name" value="HYPOTHETICAL FUSION PROTEIN"/>
    <property type="match status" value="1"/>
</dbReference>
<dbReference type="Gene3D" id="3.10.180.10">
    <property type="entry name" value="2,3-Dihydroxybiphenyl 1,2-Dioxygenase, domain 1"/>
    <property type="match status" value="1"/>
</dbReference>
<dbReference type="Proteomes" id="UP000612585">
    <property type="component" value="Unassembled WGS sequence"/>
</dbReference>
<dbReference type="Pfam" id="PF18029">
    <property type="entry name" value="Glyoxalase_6"/>
    <property type="match status" value="1"/>
</dbReference>
<feature type="domain" description="Glyoxalase-like" evidence="1">
    <location>
        <begin position="102"/>
        <end position="202"/>
    </location>
</feature>
<dbReference type="PANTHER" id="PTHR35908:SF1">
    <property type="entry name" value="CONSERVED PROTEIN"/>
    <property type="match status" value="1"/>
</dbReference>
<proteinExistence type="predicted"/>
<dbReference type="InterPro" id="IPR029068">
    <property type="entry name" value="Glyas_Bleomycin-R_OHBP_Dase"/>
</dbReference>
<evidence type="ECO:0000313" key="2">
    <source>
        <dbReference type="EMBL" id="GIJ64800.1"/>
    </source>
</evidence>
<keyword evidence="3" id="KW-1185">Reference proteome</keyword>
<name>A0A8J3ZMR1_9ACTN</name>
<dbReference type="EMBL" id="BOPG01000130">
    <property type="protein sequence ID" value="GIJ64800.1"/>
    <property type="molecule type" value="Genomic_DNA"/>
</dbReference>
<reference evidence="2" key="1">
    <citation type="submission" date="2021-01" db="EMBL/GenBank/DDBJ databases">
        <title>Whole genome shotgun sequence of Virgisporangium aurantiacum NBRC 16421.</title>
        <authorList>
            <person name="Komaki H."/>
            <person name="Tamura T."/>
        </authorList>
    </citation>
    <scope>NUCLEOTIDE SEQUENCE</scope>
    <source>
        <strain evidence="2">NBRC 16421</strain>
    </source>
</reference>
<protein>
    <recommendedName>
        <fullName evidence="1">Glyoxalase-like domain-containing protein</fullName>
    </recommendedName>
</protein>
<dbReference type="InterPro" id="IPR041581">
    <property type="entry name" value="Glyoxalase_6"/>
</dbReference>
<dbReference type="RefSeq" id="WP_204014304.1">
    <property type="nucleotide sequence ID" value="NZ_BOPG01000130.1"/>
</dbReference>
<sequence length="209" mass="22536">MTVQITAGQFHAADGVEDWRCLYHLVSAYFPTGSLARGIALVDEIGRLADDAQQQYLNVDLGHTGVTVFLTMRDVALARRISAAARDLGIPADPTAVQVINVTLDALIGADVLPFWQALLGYRQIGEDYLADPARRGLGRGLQPMDTPRPHRNRMHLDVAVPHDQAEARIAAALAAGGHLVSDVNAPAWWVLADAEGNEACVATWVGRQ</sequence>
<gene>
    <name evidence="2" type="ORF">Vau01_123160</name>
</gene>
<accession>A0A8J3ZMR1</accession>
<organism evidence="2 3">
    <name type="scientific">Virgisporangium aurantiacum</name>
    <dbReference type="NCBI Taxonomy" id="175570"/>
    <lineage>
        <taxon>Bacteria</taxon>
        <taxon>Bacillati</taxon>
        <taxon>Actinomycetota</taxon>
        <taxon>Actinomycetes</taxon>
        <taxon>Micromonosporales</taxon>
        <taxon>Micromonosporaceae</taxon>
        <taxon>Virgisporangium</taxon>
    </lineage>
</organism>